<dbReference type="InterPro" id="IPR024465">
    <property type="entry name" value="DUF2399"/>
</dbReference>
<protein>
    <recommendedName>
        <fullName evidence="6">TIGR02679 family protein</fullName>
    </recommendedName>
</protein>
<sequence length="461" mass="47722">MNAPVMPHGGDLARLQRLLGTAETAWLLQRLRNRLERQGELRGTVSNAKATTAERVATARLFGRPVRAGQTASVSLETLDDMLRQSGTWPDGLVSAVIALTGDVVGPAARRAESDAWRAATDVLGIVAVGRPELALWVGTVTRTGQLKRATVTASEAQALAEKLVLVAAALPSNGEAIGVLAARLFSDAHALDAKTTLGSLATGLAAALGATGAASADGPAAAGRAQLTAELSAGTAPWRRAAWQSVGVIVDELSSTVLTLGLPGGDVSPTARALHVLAPTDQPAILTLRQLISDGIGAVPPVVFVCENPAVVAAAADQGSRVAMVCLNGQPGAAALQLLRQLVDGGARLRYHGDFDAGGMAIARTLGRQLAWDPWRFSAADYAAACATLTGLSPFMGTVGETPWDPALSDLLTDTRLRVEEESVLDLLLGDLIEHTIPQPSAQSARPPQGARGEDLHSHF</sequence>
<evidence type="ECO:0000313" key="5">
    <source>
        <dbReference type="Proteomes" id="UP001501803"/>
    </source>
</evidence>
<dbReference type="EMBL" id="BAABCN010000012">
    <property type="protein sequence ID" value="GAA3888076.1"/>
    <property type="molecule type" value="Genomic_DNA"/>
</dbReference>
<feature type="region of interest" description="Disordered" evidence="1">
    <location>
        <begin position="439"/>
        <end position="461"/>
    </location>
</feature>
<keyword evidence="5" id="KW-1185">Reference proteome</keyword>
<dbReference type="InterPro" id="IPR013495">
    <property type="entry name" value="CHP02679"/>
</dbReference>
<organism evidence="4 5">
    <name type="scientific">Leifsonia kafniensis</name>
    <dbReference type="NCBI Taxonomy" id="475957"/>
    <lineage>
        <taxon>Bacteria</taxon>
        <taxon>Bacillati</taxon>
        <taxon>Actinomycetota</taxon>
        <taxon>Actinomycetes</taxon>
        <taxon>Micrococcales</taxon>
        <taxon>Microbacteriaceae</taxon>
        <taxon>Leifsonia</taxon>
    </lineage>
</organism>
<dbReference type="Pfam" id="PF09664">
    <property type="entry name" value="DUF2399"/>
    <property type="match status" value="1"/>
</dbReference>
<accession>A0ABP7KV99</accession>
<feature type="domain" description="DUF2399" evidence="2">
    <location>
        <begin position="287"/>
        <end position="433"/>
    </location>
</feature>
<evidence type="ECO:0000259" key="3">
    <source>
        <dbReference type="Pfam" id="PF11796"/>
    </source>
</evidence>
<feature type="domain" description="Conserved hypothetical protein CHP02679 N terminus" evidence="3">
    <location>
        <begin position="41"/>
        <end position="264"/>
    </location>
</feature>
<dbReference type="RefSeq" id="WP_345068609.1">
    <property type="nucleotide sequence ID" value="NZ_BAABCN010000012.1"/>
</dbReference>
<evidence type="ECO:0008006" key="6">
    <source>
        <dbReference type="Google" id="ProtNLM"/>
    </source>
</evidence>
<reference evidence="5" key="1">
    <citation type="journal article" date="2019" name="Int. J. Syst. Evol. Microbiol.">
        <title>The Global Catalogue of Microorganisms (GCM) 10K type strain sequencing project: providing services to taxonomists for standard genome sequencing and annotation.</title>
        <authorList>
            <consortium name="The Broad Institute Genomics Platform"/>
            <consortium name="The Broad Institute Genome Sequencing Center for Infectious Disease"/>
            <person name="Wu L."/>
            <person name="Ma J."/>
        </authorList>
    </citation>
    <scope>NUCLEOTIDE SEQUENCE [LARGE SCALE GENOMIC DNA]</scope>
    <source>
        <strain evidence="5">JCM 17021</strain>
    </source>
</reference>
<dbReference type="NCBIfam" id="TIGR02679">
    <property type="entry name" value="TIGR02679 family protein"/>
    <property type="match status" value="1"/>
</dbReference>
<dbReference type="Pfam" id="PF11796">
    <property type="entry name" value="DUF3323"/>
    <property type="match status" value="1"/>
</dbReference>
<evidence type="ECO:0000313" key="4">
    <source>
        <dbReference type="EMBL" id="GAA3888076.1"/>
    </source>
</evidence>
<evidence type="ECO:0000256" key="1">
    <source>
        <dbReference type="SAM" id="MobiDB-lite"/>
    </source>
</evidence>
<feature type="compositionally biased region" description="Low complexity" evidence="1">
    <location>
        <begin position="439"/>
        <end position="450"/>
    </location>
</feature>
<evidence type="ECO:0000259" key="2">
    <source>
        <dbReference type="Pfam" id="PF09664"/>
    </source>
</evidence>
<dbReference type="InterPro" id="IPR024466">
    <property type="entry name" value="CHP02679_N"/>
</dbReference>
<comment type="caution">
    <text evidence="4">The sequence shown here is derived from an EMBL/GenBank/DDBJ whole genome shotgun (WGS) entry which is preliminary data.</text>
</comment>
<name>A0ABP7KV99_9MICO</name>
<proteinExistence type="predicted"/>
<gene>
    <name evidence="4" type="ORF">GCM10022381_32490</name>
</gene>
<dbReference type="Proteomes" id="UP001501803">
    <property type="component" value="Unassembled WGS sequence"/>
</dbReference>